<sequence>MVVRPTLLLMVPHHPRSSDHNHTTATPGQLIGEYGSGGSGDASAVGRRKQSIGKIKKEEWVRFHLRDPVGAWPPNTRVALALFSAGLREAGRCSAAQDTGVLGVGPGRPSQGRSMLGCLTPGRPRPRPTSARPINAWLPDARPASALVGLYQDSLPWLPAGEASATSLADRPSPLGQRFFFGQPELPKEPSKKLSVKVPERAIDDDTATTVTTADAALFDATNADATAAATTATHADIAANADTAARRRPHAIRNDTYHTSSLLITAGAPDLFVSDIIAQLQLL</sequence>
<evidence type="ECO:0000313" key="1">
    <source>
        <dbReference type="EMBL" id="KAK8936582.1"/>
    </source>
</evidence>
<keyword evidence="2" id="KW-1185">Reference proteome</keyword>
<comment type="caution">
    <text evidence="1">The sequence shown here is derived from an EMBL/GenBank/DDBJ whole genome shotgun (WGS) entry which is preliminary data.</text>
</comment>
<proteinExistence type="predicted"/>
<dbReference type="Proteomes" id="UP001418222">
    <property type="component" value="Unassembled WGS sequence"/>
</dbReference>
<accession>A0AAP0G4H1</accession>
<evidence type="ECO:0000313" key="2">
    <source>
        <dbReference type="Proteomes" id="UP001418222"/>
    </source>
</evidence>
<reference evidence="1 2" key="1">
    <citation type="journal article" date="2022" name="Nat. Plants">
        <title>Genomes of leafy and leafless Platanthera orchids illuminate the evolution of mycoheterotrophy.</title>
        <authorList>
            <person name="Li M.H."/>
            <person name="Liu K.W."/>
            <person name="Li Z."/>
            <person name="Lu H.C."/>
            <person name="Ye Q.L."/>
            <person name="Zhang D."/>
            <person name="Wang J.Y."/>
            <person name="Li Y.F."/>
            <person name="Zhong Z.M."/>
            <person name="Liu X."/>
            <person name="Yu X."/>
            <person name="Liu D.K."/>
            <person name="Tu X.D."/>
            <person name="Liu B."/>
            <person name="Hao Y."/>
            <person name="Liao X.Y."/>
            <person name="Jiang Y.T."/>
            <person name="Sun W.H."/>
            <person name="Chen J."/>
            <person name="Chen Y.Q."/>
            <person name="Ai Y."/>
            <person name="Zhai J.W."/>
            <person name="Wu S.S."/>
            <person name="Zhou Z."/>
            <person name="Hsiao Y.Y."/>
            <person name="Wu W.L."/>
            <person name="Chen Y.Y."/>
            <person name="Lin Y.F."/>
            <person name="Hsu J.L."/>
            <person name="Li C.Y."/>
            <person name="Wang Z.W."/>
            <person name="Zhao X."/>
            <person name="Zhong W.Y."/>
            <person name="Ma X.K."/>
            <person name="Ma L."/>
            <person name="Huang J."/>
            <person name="Chen G.Z."/>
            <person name="Huang M.Z."/>
            <person name="Huang L."/>
            <person name="Peng D.H."/>
            <person name="Luo Y.B."/>
            <person name="Zou S.Q."/>
            <person name="Chen S.P."/>
            <person name="Lan S."/>
            <person name="Tsai W.C."/>
            <person name="Van de Peer Y."/>
            <person name="Liu Z.J."/>
        </authorList>
    </citation>
    <scope>NUCLEOTIDE SEQUENCE [LARGE SCALE GENOMIC DNA]</scope>
    <source>
        <strain evidence="1">Lor287</strain>
    </source>
</reference>
<name>A0AAP0G4H1_9ASPA</name>
<protein>
    <submittedName>
        <fullName evidence="1">Uncharacterized protein</fullName>
    </submittedName>
</protein>
<dbReference type="EMBL" id="JBBWWQ010000010">
    <property type="protein sequence ID" value="KAK8936582.1"/>
    <property type="molecule type" value="Genomic_DNA"/>
</dbReference>
<organism evidence="1 2">
    <name type="scientific">Platanthera zijinensis</name>
    <dbReference type="NCBI Taxonomy" id="2320716"/>
    <lineage>
        <taxon>Eukaryota</taxon>
        <taxon>Viridiplantae</taxon>
        <taxon>Streptophyta</taxon>
        <taxon>Embryophyta</taxon>
        <taxon>Tracheophyta</taxon>
        <taxon>Spermatophyta</taxon>
        <taxon>Magnoliopsida</taxon>
        <taxon>Liliopsida</taxon>
        <taxon>Asparagales</taxon>
        <taxon>Orchidaceae</taxon>
        <taxon>Orchidoideae</taxon>
        <taxon>Orchideae</taxon>
        <taxon>Orchidinae</taxon>
        <taxon>Platanthera</taxon>
    </lineage>
</organism>
<dbReference type="AlphaFoldDB" id="A0AAP0G4H1"/>
<gene>
    <name evidence="1" type="ORF">KSP39_PZI012519</name>
</gene>